<feature type="non-terminal residue" evidence="1">
    <location>
        <position position="1"/>
    </location>
</feature>
<evidence type="ECO:0000313" key="1">
    <source>
        <dbReference type="EMBL" id="KKL87980.1"/>
    </source>
</evidence>
<organism evidence="1">
    <name type="scientific">marine sediment metagenome</name>
    <dbReference type="NCBI Taxonomy" id="412755"/>
    <lineage>
        <taxon>unclassified sequences</taxon>
        <taxon>metagenomes</taxon>
        <taxon>ecological metagenomes</taxon>
    </lineage>
</organism>
<sequence>DLLIGCKDGYIRKFSDSSKDDDIGESDQTISSNVLMPIKDLDEEDDDGQGRLNSLTLELSGGASGGAHSDSDGATLDIHVGKSAEKLVEDIKDGATPFLTRTYTGTGRQKRFRKKARGKWLGIVLKNSTAAESWSLSKLSINSKLAGRIKR</sequence>
<proteinExistence type="predicted"/>
<dbReference type="AlphaFoldDB" id="A0A0F9I2C7"/>
<accession>A0A0F9I2C7</accession>
<name>A0A0F9I2C7_9ZZZZ</name>
<gene>
    <name evidence="1" type="ORF">LCGC14_1929310</name>
</gene>
<comment type="caution">
    <text evidence="1">The sequence shown here is derived from an EMBL/GenBank/DDBJ whole genome shotgun (WGS) entry which is preliminary data.</text>
</comment>
<dbReference type="EMBL" id="LAZR01020693">
    <property type="protein sequence ID" value="KKL87980.1"/>
    <property type="molecule type" value="Genomic_DNA"/>
</dbReference>
<reference evidence="1" key="1">
    <citation type="journal article" date="2015" name="Nature">
        <title>Complex archaea that bridge the gap between prokaryotes and eukaryotes.</title>
        <authorList>
            <person name="Spang A."/>
            <person name="Saw J.H."/>
            <person name="Jorgensen S.L."/>
            <person name="Zaremba-Niedzwiedzka K."/>
            <person name="Martijn J."/>
            <person name="Lind A.E."/>
            <person name="van Eijk R."/>
            <person name="Schleper C."/>
            <person name="Guy L."/>
            <person name="Ettema T.J."/>
        </authorList>
    </citation>
    <scope>NUCLEOTIDE SEQUENCE</scope>
</reference>
<protein>
    <submittedName>
        <fullName evidence="1">Uncharacterized protein</fullName>
    </submittedName>
</protein>